<reference evidence="10" key="1">
    <citation type="submission" date="2016-05" db="EMBL/GenBank/DDBJ databases">
        <title>Comparative genomics of biotechnologically important yeasts.</title>
        <authorList>
            <consortium name="DOE Joint Genome Institute"/>
            <person name="Riley R."/>
            <person name="Haridas S."/>
            <person name="Wolfe K.H."/>
            <person name="Lopes M.R."/>
            <person name="Hittinger C.T."/>
            <person name="Goker M."/>
            <person name="Salamov A."/>
            <person name="Wisecaver J."/>
            <person name="Long T.M."/>
            <person name="Aerts A.L."/>
            <person name="Barry K."/>
            <person name="Choi C."/>
            <person name="Clum A."/>
            <person name="Coughlan A.Y."/>
            <person name="Deshpande S."/>
            <person name="Douglass A.P."/>
            <person name="Hanson S.J."/>
            <person name="Klenk H.-P."/>
            <person name="Labutti K."/>
            <person name="Lapidus A."/>
            <person name="Lindquist E."/>
            <person name="Lipzen A."/>
            <person name="Meier-Kolthoff J.P."/>
            <person name="Ohm R.A."/>
            <person name="Otillar R.P."/>
            <person name="Pangilinan J."/>
            <person name="Peng Y."/>
            <person name="Rokas A."/>
            <person name="Rosa C.A."/>
            <person name="Scheuner C."/>
            <person name="Sibirny A.A."/>
            <person name="Slot J.C."/>
            <person name="Stielow J.B."/>
            <person name="Sun H."/>
            <person name="Kurtzman C.P."/>
            <person name="Blackwell M."/>
            <person name="Grigoriev I.V."/>
            <person name="Jeffries T.W."/>
        </authorList>
    </citation>
    <scope>NUCLEOTIDE SEQUENCE [LARGE SCALE GENOMIC DNA]</scope>
    <source>
        <strain evidence="10">NRRL Y-12698</strain>
    </source>
</reference>
<feature type="compositionally biased region" description="Acidic residues" evidence="7">
    <location>
        <begin position="155"/>
        <end position="164"/>
    </location>
</feature>
<keyword evidence="10" id="KW-1185">Reference proteome</keyword>
<protein>
    <recommendedName>
        <fullName evidence="8">TEA domain-containing protein</fullName>
    </recommendedName>
</protein>
<sequence length="706" mass="79774">MSTKTSTTVYTSVETTSPPLLDIHPPTSKRRLPVIVDIAIDSNGKQVYQVHNTNKRVRKSMPIIGSYSRDLIPIFDYDALGLHGYTKTPTRHVLGAISPTTSSRNRYFHSRPTSQEFNETEQAGGNAPDMDDSPTGTKGLRNKPKRNTEKFEKDAAEEEEEEVWGSEVEKAFEEALEIIPKNGLNKIKVSGGKSCGRNELISDYIVLKTGKLRTRKQVSSHIQVIKNMDKDTEIIELIEKGPRPQDLAKNNEKFEEIFSTINFQKSLGQTVFHNQNLRRKSPTTKLEPILNHPVQMESISLDVTFFKITFISPSSSHVLSKLNSYPVNPTLKIKYGASFEHRFPKLSEISCLIDEDKTPVIHNMVHLHVPIDSFNPNTDQGEYDSRLKFTLHDLPSSDISWSSLTIIYSYGVEVSRFNETLSPFDCTPSPSGTSKLAKFETYLAKKFWRSFLDAVNGPDSQKDDSKKTCAIKGITIQQVIYSDNPTPKIHEQRTSATTAAVKLEESSSFGLVSGLSQNIGTNRTNVDTERTERSSTITADNIRSVMLWEFMRCSRAADSETLSRKIVLPGDSSIRKLTRPLTDFLDLSCTHNTHSIYRQVPQSHSLHTHRRSISQSQFLNPLQSEANKRYISSEQLQHQDKLHFVRPYPKCESIGLGLENNMGYPFNNSTHVHFNGGPIVYNNPAYIFQNIPHSSTTPHFNQEFEM</sequence>
<accession>A0A1E3QKP7</accession>
<evidence type="ECO:0000256" key="7">
    <source>
        <dbReference type="SAM" id="MobiDB-lite"/>
    </source>
</evidence>
<feature type="region of interest" description="Disordered" evidence="7">
    <location>
        <begin position="103"/>
        <end position="164"/>
    </location>
</feature>
<evidence type="ECO:0000313" key="10">
    <source>
        <dbReference type="Proteomes" id="UP000094336"/>
    </source>
</evidence>
<dbReference type="GO" id="GO:0000981">
    <property type="term" value="F:DNA-binding transcription factor activity, RNA polymerase II-specific"/>
    <property type="evidence" value="ECO:0007669"/>
    <property type="project" value="TreeGrafter"/>
</dbReference>
<dbReference type="Proteomes" id="UP000094336">
    <property type="component" value="Unassembled WGS sequence"/>
</dbReference>
<feature type="domain" description="TEA" evidence="8">
    <location>
        <begin position="157"/>
        <end position="232"/>
    </location>
</feature>
<dbReference type="OrthoDB" id="10006572at2759"/>
<evidence type="ECO:0000259" key="8">
    <source>
        <dbReference type="PROSITE" id="PS51088"/>
    </source>
</evidence>
<dbReference type="RefSeq" id="XP_018983589.1">
    <property type="nucleotide sequence ID" value="XM_019131036.1"/>
</dbReference>
<evidence type="ECO:0000256" key="1">
    <source>
        <dbReference type="ARBA" id="ARBA00004123"/>
    </source>
</evidence>
<comment type="subcellular location">
    <subcellularLocation>
        <location evidence="1">Nucleus</location>
    </subcellularLocation>
</comment>
<dbReference type="PANTHER" id="PTHR11834">
    <property type="entry name" value="TRANSCRIPTIONAL ENHANCER FACTOR TEF RELATED"/>
    <property type="match status" value="1"/>
</dbReference>
<evidence type="ECO:0000256" key="6">
    <source>
        <dbReference type="PROSITE-ProRule" id="PRU00505"/>
    </source>
</evidence>
<name>A0A1E3QKP7_9ASCO</name>
<dbReference type="Gene3D" id="6.10.20.40">
    <property type="entry name" value="TEA/ATTS domain"/>
    <property type="match status" value="1"/>
</dbReference>
<dbReference type="PROSITE" id="PS00554">
    <property type="entry name" value="TEA_1"/>
    <property type="match status" value="1"/>
</dbReference>
<dbReference type="SMART" id="SM00426">
    <property type="entry name" value="TEA"/>
    <property type="match status" value="1"/>
</dbReference>
<dbReference type="GO" id="GO:0000978">
    <property type="term" value="F:RNA polymerase II cis-regulatory region sequence-specific DNA binding"/>
    <property type="evidence" value="ECO:0007669"/>
    <property type="project" value="TreeGrafter"/>
</dbReference>
<dbReference type="GO" id="GO:0005667">
    <property type="term" value="C:transcription regulator complex"/>
    <property type="evidence" value="ECO:0007669"/>
    <property type="project" value="TreeGrafter"/>
</dbReference>
<dbReference type="InterPro" id="IPR000818">
    <property type="entry name" value="TEA/ATTS_dom"/>
</dbReference>
<proteinExistence type="inferred from homology"/>
<feature type="DNA-binding region" description="TEA" evidence="6">
    <location>
        <begin position="157"/>
        <end position="232"/>
    </location>
</feature>
<keyword evidence="5" id="KW-0539">Nucleus</keyword>
<gene>
    <name evidence="9" type="ORF">BABINDRAFT_177457</name>
</gene>
<evidence type="ECO:0000256" key="4">
    <source>
        <dbReference type="ARBA" id="ARBA00023163"/>
    </source>
</evidence>
<evidence type="ECO:0000256" key="2">
    <source>
        <dbReference type="ARBA" id="ARBA00008421"/>
    </source>
</evidence>
<evidence type="ECO:0000256" key="5">
    <source>
        <dbReference type="ARBA" id="ARBA00023242"/>
    </source>
</evidence>
<evidence type="ECO:0000256" key="3">
    <source>
        <dbReference type="ARBA" id="ARBA00023015"/>
    </source>
</evidence>
<dbReference type="Pfam" id="PF01285">
    <property type="entry name" value="TEA"/>
    <property type="match status" value="1"/>
</dbReference>
<comment type="similarity">
    <text evidence="2">Belongs to the TEC1 family.</text>
</comment>
<keyword evidence="3" id="KW-0805">Transcription regulation</keyword>
<dbReference type="PROSITE" id="PS51088">
    <property type="entry name" value="TEA_2"/>
    <property type="match status" value="1"/>
</dbReference>
<dbReference type="InterPro" id="IPR038096">
    <property type="entry name" value="TEA/ATTS_sf"/>
</dbReference>
<dbReference type="EMBL" id="KV454436">
    <property type="protein sequence ID" value="ODQ78261.1"/>
    <property type="molecule type" value="Genomic_DNA"/>
</dbReference>
<dbReference type="PANTHER" id="PTHR11834:SF0">
    <property type="entry name" value="PROTEIN SCALLOPED"/>
    <property type="match status" value="1"/>
</dbReference>
<dbReference type="AlphaFoldDB" id="A0A1E3QKP7"/>
<organism evidence="9 10">
    <name type="scientific">Babjeviella inositovora NRRL Y-12698</name>
    <dbReference type="NCBI Taxonomy" id="984486"/>
    <lineage>
        <taxon>Eukaryota</taxon>
        <taxon>Fungi</taxon>
        <taxon>Dikarya</taxon>
        <taxon>Ascomycota</taxon>
        <taxon>Saccharomycotina</taxon>
        <taxon>Pichiomycetes</taxon>
        <taxon>Serinales incertae sedis</taxon>
        <taxon>Babjeviella</taxon>
    </lineage>
</organism>
<dbReference type="InterPro" id="IPR050937">
    <property type="entry name" value="TEC1_TEAD_TF"/>
</dbReference>
<dbReference type="GO" id="GO:0005634">
    <property type="term" value="C:nucleus"/>
    <property type="evidence" value="ECO:0007669"/>
    <property type="project" value="UniProtKB-SubCell"/>
</dbReference>
<evidence type="ECO:0000313" key="9">
    <source>
        <dbReference type="EMBL" id="ODQ78261.1"/>
    </source>
</evidence>
<dbReference type="STRING" id="984486.A0A1E3QKP7"/>
<feature type="compositionally biased region" description="Polar residues" evidence="7">
    <location>
        <begin position="103"/>
        <end position="123"/>
    </location>
</feature>
<dbReference type="PRINTS" id="PR00065">
    <property type="entry name" value="TEADOMAIN"/>
</dbReference>
<keyword evidence="4" id="KW-0804">Transcription</keyword>
<dbReference type="GeneID" id="30148889"/>